<dbReference type="GO" id="GO:0009279">
    <property type="term" value="C:cell outer membrane"/>
    <property type="evidence" value="ECO:0007669"/>
    <property type="project" value="UniProtKB-SubCell"/>
</dbReference>
<dbReference type="CDD" id="cd01347">
    <property type="entry name" value="ligand_gated_channel"/>
    <property type="match status" value="1"/>
</dbReference>
<evidence type="ECO:0000256" key="10">
    <source>
        <dbReference type="ARBA" id="ARBA00023237"/>
    </source>
</evidence>
<dbReference type="OrthoDB" id="7413795at2"/>
<evidence type="ECO:0000259" key="14">
    <source>
        <dbReference type="Pfam" id="PF00593"/>
    </source>
</evidence>
<sequence>MLLRHDRPMSTRTGLPAPPLIDPRGPCPPAGILPMPFSILPSLVSPRRSLALAALLGGTAFSALTAFAGPDAEVPIVVAQALEAGAALAVDAGADETGLEAAVEDVVVTARRREEKAQEVPAALTVVTGARLEETGTTNIRQLQQQLPNVQFFVPNARNASISIRGLGSSIANDGLESAVGVFIDGVYYARPGASTFDLYDIERVELLRGPQGTLYGKNTTAGALSIETKKPSFTPEASTELSIGNYNYKQFQSTVSGPVSETLALRLTTSYSDRDGFVTNVNPESKAARDLNDYNNLSVRGQALWVPSDDFTLRVIADYGRQDQDCCVQLIGQAIETQPDGSPYTNNYPTRAQRVGYTPLPFDPSARQTDINDPQYIKMKQWGLSAAADWQVFGDHTLTSITAYREWDFDPHNDSDFTAMSVLPQVGVLSHQSQFTQEIRLASPGGETLDYVAGLYYFKQKIDSTQDLELGEDAGAILLNLTGVEAIDGLIYPVINTVLNGLHSYQHATPETESYAAFGQATWNLTDQWALTAGLRYTIEKKQGDFTAWYEGGGTVTGGLTGSLLPEALAGVVNGLLDTLGAGALSAPIDDQIKQQVATPEAFSASRDESNLSGLVNLGYKIRENILAYALVARGYKSGGINFSSVSPGVSRDIDPEVATGYELGLKTSWFQNHLQLNTALYWTNVEGYQATLIDSQTFTTYLSNVGELRVRGIEVEGIVFPLPGLAVTGSVSYNDAKILSYANAPCPPEQIVASGEECHVDLSGKRAGAAPLWSAYIGAEYSHLLGEVRGQDVVGFIGGEYAYRSSYNTSPSSSLTIVPAYGLTNLRLGLRSADRKWSVSVWAKNLFDENYIVGAAGVPQNLGAIIVVPGDPRTYGATVRYSW</sequence>
<feature type="domain" description="TonB-dependent receptor plug" evidence="15">
    <location>
        <begin position="117"/>
        <end position="224"/>
    </location>
</feature>
<keyword evidence="3 11" id="KW-1134">Transmembrane beta strand</keyword>
<evidence type="ECO:0000256" key="2">
    <source>
        <dbReference type="ARBA" id="ARBA00022448"/>
    </source>
</evidence>
<protein>
    <submittedName>
        <fullName evidence="16">TonB-dependent receptor</fullName>
    </submittedName>
</protein>
<keyword evidence="2 11" id="KW-0813">Transport</keyword>
<evidence type="ECO:0000256" key="1">
    <source>
        <dbReference type="ARBA" id="ARBA00004571"/>
    </source>
</evidence>
<dbReference type="SUPFAM" id="SSF56935">
    <property type="entry name" value="Porins"/>
    <property type="match status" value="1"/>
</dbReference>
<evidence type="ECO:0000256" key="5">
    <source>
        <dbReference type="ARBA" id="ARBA00022692"/>
    </source>
</evidence>
<keyword evidence="17" id="KW-1185">Reference proteome</keyword>
<reference evidence="17" key="1">
    <citation type="submission" date="2018-05" db="EMBL/GenBank/DDBJ databases">
        <title>Zavarzinia sp. HR-AS.</title>
        <authorList>
            <person name="Lee Y."/>
            <person name="Jeon C.O."/>
        </authorList>
    </citation>
    <scope>NUCLEOTIDE SEQUENCE [LARGE SCALE GENOMIC DNA]</scope>
    <source>
        <strain evidence="17">DSM 1231</strain>
    </source>
</reference>
<keyword evidence="4" id="KW-0410">Iron transport</keyword>
<evidence type="ECO:0000256" key="6">
    <source>
        <dbReference type="ARBA" id="ARBA00023004"/>
    </source>
</evidence>
<evidence type="ECO:0000256" key="3">
    <source>
        <dbReference type="ARBA" id="ARBA00022452"/>
    </source>
</evidence>
<dbReference type="GO" id="GO:0006826">
    <property type="term" value="P:iron ion transport"/>
    <property type="evidence" value="ECO:0007669"/>
    <property type="project" value="UniProtKB-KW"/>
</dbReference>
<keyword evidence="6" id="KW-0408">Iron</keyword>
<dbReference type="PANTHER" id="PTHR32552">
    <property type="entry name" value="FERRICHROME IRON RECEPTOR-RELATED"/>
    <property type="match status" value="1"/>
</dbReference>
<dbReference type="AlphaFoldDB" id="A0A317DY77"/>
<dbReference type="Gene3D" id="2.40.170.20">
    <property type="entry name" value="TonB-dependent receptor, beta-barrel domain"/>
    <property type="match status" value="1"/>
</dbReference>
<accession>A0A317DY77</accession>
<evidence type="ECO:0000256" key="4">
    <source>
        <dbReference type="ARBA" id="ARBA00022496"/>
    </source>
</evidence>
<organism evidence="16 17">
    <name type="scientific">Zavarzinia compransoris</name>
    <dbReference type="NCBI Taxonomy" id="1264899"/>
    <lineage>
        <taxon>Bacteria</taxon>
        <taxon>Pseudomonadati</taxon>
        <taxon>Pseudomonadota</taxon>
        <taxon>Alphaproteobacteria</taxon>
        <taxon>Rhodospirillales</taxon>
        <taxon>Zavarziniaceae</taxon>
        <taxon>Zavarzinia</taxon>
    </lineage>
</organism>
<keyword evidence="16" id="KW-0675">Receptor</keyword>
<keyword evidence="9 11" id="KW-0472">Membrane</keyword>
<keyword evidence="5 11" id="KW-0812">Transmembrane</keyword>
<dbReference type="PANTHER" id="PTHR32552:SF81">
    <property type="entry name" value="TONB-DEPENDENT OUTER MEMBRANE RECEPTOR"/>
    <property type="match status" value="1"/>
</dbReference>
<evidence type="ECO:0000256" key="9">
    <source>
        <dbReference type="ARBA" id="ARBA00023136"/>
    </source>
</evidence>
<evidence type="ECO:0000256" key="11">
    <source>
        <dbReference type="PROSITE-ProRule" id="PRU01360"/>
    </source>
</evidence>
<feature type="domain" description="TonB-dependent receptor-like beta-barrel" evidence="14">
    <location>
        <begin position="342"/>
        <end position="848"/>
    </location>
</feature>
<evidence type="ECO:0000313" key="17">
    <source>
        <dbReference type="Proteomes" id="UP000246077"/>
    </source>
</evidence>
<dbReference type="Proteomes" id="UP000246077">
    <property type="component" value="Unassembled WGS sequence"/>
</dbReference>
<evidence type="ECO:0000256" key="7">
    <source>
        <dbReference type="ARBA" id="ARBA00023065"/>
    </source>
</evidence>
<evidence type="ECO:0000256" key="12">
    <source>
        <dbReference type="RuleBase" id="RU003357"/>
    </source>
</evidence>
<comment type="subcellular location">
    <subcellularLocation>
        <location evidence="1 11">Cell outer membrane</location>
        <topology evidence="1 11">Multi-pass membrane protein</topology>
    </subcellularLocation>
</comment>
<evidence type="ECO:0000313" key="16">
    <source>
        <dbReference type="EMBL" id="PWR17795.1"/>
    </source>
</evidence>
<keyword evidence="7" id="KW-0406">Ion transport</keyword>
<dbReference type="InterPro" id="IPR036942">
    <property type="entry name" value="Beta-barrel_TonB_sf"/>
</dbReference>
<comment type="caution">
    <text evidence="16">The sequence shown here is derived from an EMBL/GenBank/DDBJ whole genome shotgun (WGS) entry which is preliminary data.</text>
</comment>
<keyword evidence="8 12" id="KW-0798">TonB box</keyword>
<evidence type="ECO:0000256" key="13">
    <source>
        <dbReference type="SAM" id="MobiDB-lite"/>
    </source>
</evidence>
<feature type="region of interest" description="Disordered" evidence="13">
    <location>
        <begin position="1"/>
        <end position="22"/>
    </location>
</feature>
<keyword evidence="10 11" id="KW-0998">Cell outer membrane</keyword>
<dbReference type="InterPro" id="IPR039426">
    <property type="entry name" value="TonB-dep_rcpt-like"/>
</dbReference>
<dbReference type="EMBL" id="QGLF01000008">
    <property type="protein sequence ID" value="PWR17795.1"/>
    <property type="molecule type" value="Genomic_DNA"/>
</dbReference>
<dbReference type="InterPro" id="IPR000531">
    <property type="entry name" value="Beta-barrel_TonB"/>
</dbReference>
<name>A0A317DY77_9PROT</name>
<dbReference type="Pfam" id="PF00593">
    <property type="entry name" value="TonB_dep_Rec_b-barrel"/>
    <property type="match status" value="1"/>
</dbReference>
<dbReference type="Pfam" id="PF07715">
    <property type="entry name" value="Plug"/>
    <property type="match status" value="1"/>
</dbReference>
<dbReference type="InterPro" id="IPR012910">
    <property type="entry name" value="Plug_dom"/>
</dbReference>
<evidence type="ECO:0000256" key="8">
    <source>
        <dbReference type="ARBA" id="ARBA00023077"/>
    </source>
</evidence>
<dbReference type="PROSITE" id="PS52016">
    <property type="entry name" value="TONB_DEPENDENT_REC_3"/>
    <property type="match status" value="1"/>
</dbReference>
<gene>
    <name evidence="16" type="ORF">DKG75_21880</name>
</gene>
<evidence type="ECO:0000259" key="15">
    <source>
        <dbReference type="Pfam" id="PF07715"/>
    </source>
</evidence>
<comment type="similarity">
    <text evidence="11 12">Belongs to the TonB-dependent receptor family.</text>
</comment>
<proteinExistence type="inferred from homology"/>